<dbReference type="InterPro" id="IPR050327">
    <property type="entry name" value="Proton-linked_MCT"/>
</dbReference>
<dbReference type="SUPFAM" id="SSF103473">
    <property type="entry name" value="MFS general substrate transporter"/>
    <property type="match status" value="1"/>
</dbReference>
<feature type="transmembrane region" description="Helical" evidence="2">
    <location>
        <begin position="178"/>
        <end position="196"/>
    </location>
</feature>
<dbReference type="Gene3D" id="1.20.1250.20">
    <property type="entry name" value="MFS general substrate transporter like domains"/>
    <property type="match status" value="1"/>
</dbReference>
<keyword evidence="2" id="KW-0812">Transmembrane</keyword>
<dbReference type="PANTHER" id="PTHR11360">
    <property type="entry name" value="MONOCARBOXYLATE TRANSPORTER"/>
    <property type="match status" value="1"/>
</dbReference>
<evidence type="ECO:0000256" key="1">
    <source>
        <dbReference type="SAM" id="MobiDB-lite"/>
    </source>
</evidence>
<name>A0AAD4MDS7_9BILA</name>
<dbReference type="InterPro" id="IPR011701">
    <property type="entry name" value="MFS"/>
</dbReference>
<dbReference type="Proteomes" id="UP001201812">
    <property type="component" value="Unassembled WGS sequence"/>
</dbReference>
<dbReference type="AlphaFoldDB" id="A0AAD4MDS7"/>
<dbReference type="InterPro" id="IPR036259">
    <property type="entry name" value="MFS_trans_sf"/>
</dbReference>
<comment type="caution">
    <text evidence="3">The sequence shown here is derived from an EMBL/GenBank/DDBJ whole genome shotgun (WGS) entry which is preliminary data.</text>
</comment>
<feature type="region of interest" description="Disordered" evidence="1">
    <location>
        <begin position="238"/>
        <end position="258"/>
    </location>
</feature>
<feature type="transmembrane region" description="Helical" evidence="2">
    <location>
        <begin position="208"/>
        <end position="230"/>
    </location>
</feature>
<keyword evidence="2" id="KW-0472">Membrane</keyword>
<dbReference type="EMBL" id="JAKKPZ010001096">
    <property type="protein sequence ID" value="KAI1690757.1"/>
    <property type="molecule type" value="Genomic_DNA"/>
</dbReference>
<gene>
    <name evidence="3" type="ORF">DdX_22319</name>
</gene>
<organism evidence="3 4">
    <name type="scientific">Ditylenchus destructor</name>
    <dbReference type="NCBI Taxonomy" id="166010"/>
    <lineage>
        <taxon>Eukaryota</taxon>
        <taxon>Metazoa</taxon>
        <taxon>Ecdysozoa</taxon>
        <taxon>Nematoda</taxon>
        <taxon>Chromadorea</taxon>
        <taxon>Rhabditida</taxon>
        <taxon>Tylenchina</taxon>
        <taxon>Tylenchomorpha</taxon>
        <taxon>Sphaerularioidea</taxon>
        <taxon>Anguinidae</taxon>
        <taxon>Anguininae</taxon>
        <taxon>Ditylenchus</taxon>
    </lineage>
</organism>
<evidence type="ECO:0000313" key="3">
    <source>
        <dbReference type="EMBL" id="KAI1690757.1"/>
    </source>
</evidence>
<evidence type="ECO:0000313" key="4">
    <source>
        <dbReference type="Proteomes" id="UP001201812"/>
    </source>
</evidence>
<proteinExistence type="predicted"/>
<dbReference type="GO" id="GO:0008028">
    <property type="term" value="F:monocarboxylic acid transmembrane transporter activity"/>
    <property type="evidence" value="ECO:0007669"/>
    <property type="project" value="TreeGrafter"/>
</dbReference>
<protein>
    <submittedName>
        <fullName evidence="3">Major facilitator superfamily domain-containing protein</fullName>
    </submittedName>
</protein>
<dbReference type="PANTHER" id="PTHR11360:SF284">
    <property type="entry name" value="EG:103B4.3 PROTEIN-RELATED"/>
    <property type="match status" value="1"/>
</dbReference>
<dbReference type="Pfam" id="PF07690">
    <property type="entry name" value="MFS_1"/>
    <property type="match status" value="1"/>
</dbReference>
<feature type="transmembrane region" description="Helical" evidence="2">
    <location>
        <begin position="41"/>
        <end position="58"/>
    </location>
</feature>
<evidence type="ECO:0000256" key="2">
    <source>
        <dbReference type="SAM" id="Phobius"/>
    </source>
</evidence>
<feature type="transmembrane region" description="Helical" evidence="2">
    <location>
        <begin position="117"/>
        <end position="137"/>
    </location>
</feature>
<accession>A0AAD4MDS7</accession>
<sequence length="268" mass="29963">MVPFVFSRRDEAIDVSLAQIRAQREKTIKRLTDLSLLTDPIYFLFAASNFLTSIGFNAPPMFMPMNAQSVLGLSKGEAANTVAAYGLANTLGRIAFGLTCDRQLPFRWGKDLPRNRLWIYNLTLMLCGLASCFVFAMQSYITFTAYCFFFGFTISSYVCLTSVVLVDLVGVDRLTNAFGLLLFIQGVATFVGPPFAGQLYDLTKRYDWTFGFCGVCLFVSGIMLFVVPTIQRRNHNCSRRDTEQDVPNGKCRRDYGSLENGKAPLAKL</sequence>
<keyword evidence="2" id="KW-1133">Transmembrane helix</keyword>
<feature type="transmembrane region" description="Helical" evidence="2">
    <location>
        <begin position="143"/>
        <end position="166"/>
    </location>
</feature>
<reference evidence="3" key="1">
    <citation type="submission" date="2022-01" db="EMBL/GenBank/DDBJ databases">
        <title>Genome Sequence Resource for Two Populations of Ditylenchus destructor, the Migratory Endoparasitic Phytonematode.</title>
        <authorList>
            <person name="Zhang H."/>
            <person name="Lin R."/>
            <person name="Xie B."/>
        </authorList>
    </citation>
    <scope>NUCLEOTIDE SEQUENCE</scope>
    <source>
        <strain evidence="3">BazhouSP</strain>
    </source>
</reference>
<keyword evidence="4" id="KW-1185">Reference proteome</keyword>